<reference evidence="1" key="2">
    <citation type="journal article" date="2015" name="Data Brief">
        <title>Shoot transcriptome of the giant reed, Arundo donax.</title>
        <authorList>
            <person name="Barrero R.A."/>
            <person name="Guerrero F.D."/>
            <person name="Moolhuijzen P."/>
            <person name="Goolsby J.A."/>
            <person name="Tidwell J."/>
            <person name="Bellgard S.E."/>
            <person name="Bellgard M.I."/>
        </authorList>
    </citation>
    <scope>NUCLEOTIDE SEQUENCE</scope>
    <source>
        <tissue evidence="1">Shoot tissue taken approximately 20 cm above the soil surface</tissue>
    </source>
</reference>
<protein>
    <submittedName>
        <fullName evidence="1">Uncharacterized protein</fullName>
    </submittedName>
</protein>
<evidence type="ECO:0000313" key="1">
    <source>
        <dbReference type="EMBL" id="JAD30214.1"/>
    </source>
</evidence>
<proteinExistence type="predicted"/>
<organism evidence="1">
    <name type="scientific">Arundo donax</name>
    <name type="common">Giant reed</name>
    <name type="synonym">Donax arundinaceus</name>
    <dbReference type="NCBI Taxonomy" id="35708"/>
    <lineage>
        <taxon>Eukaryota</taxon>
        <taxon>Viridiplantae</taxon>
        <taxon>Streptophyta</taxon>
        <taxon>Embryophyta</taxon>
        <taxon>Tracheophyta</taxon>
        <taxon>Spermatophyta</taxon>
        <taxon>Magnoliopsida</taxon>
        <taxon>Liliopsida</taxon>
        <taxon>Poales</taxon>
        <taxon>Poaceae</taxon>
        <taxon>PACMAD clade</taxon>
        <taxon>Arundinoideae</taxon>
        <taxon>Arundineae</taxon>
        <taxon>Arundo</taxon>
    </lineage>
</organism>
<accession>A0A0A8YT29</accession>
<reference evidence="1" key="1">
    <citation type="submission" date="2014-09" db="EMBL/GenBank/DDBJ databases">
        <authorList>
            <person name="Magalhaes I.L.F."/>
            <person name="Oliveira U."/>
            <person name="Santos F.R."/>
            <person name="Vidigal T.H.D.A."/>
            <person name="Brescovit A.D."/>
            <person name="Santos A.J."/>
        </authorList>
    </citation>
    <scope>NUCLEOTIDE SEQUENCE</scope>
    <source>
        <tissue evidence="1">Shoot tissue taken approximately 20 cm above the soil surface</tissue>
    </source>
</reference>
<dbReference type="EMBL" id="GBRH01267681">
    <property type="protein sequence ID" value="JAD30214.1"/>
    <property type="molecule type" value="Transcribed_RNA"/>
</dbReference>
<sequence length="35" mass="3990">MVPELTVVINTQTFLLFNGVYSKLHSYVKVATTFK</sequence>
<name>A0A0A8YT29_ARUDO</name>
<dbReference type="AlphaFoldDB" id="A0A0A8YT29"/>